<reference evidence="8 9" key="1">
    <citation type="submission" date="2022-11" db="EMBL/GenBank/DDBJ databases">
        <title>Minimal conservation of predation-associated metabolite biosynthetic gene clusters underscores biosynthetic potential of Myxococcota including descriptions for ten novel species: Archangium lansinium sp. nov., Myxococcus landrumus sp. nov., Nannocystis bai.</title>
        <authorList>
            <person name="Ahearne A."/>
            <person name="Stevens C."/>
            <person name="Dowd S."/>
        </authorList>
    </citation>
    <scope>NUCLEOTIDE SEQUENCE [LARGE SCALE GENOMIC DNA]</scope>
    <source>
        <strain evidence="8 9">NCWAL01</strain>
    </source>
</reference>
<gene>
    <name evidence="8" type="ORF">POL68_25705</name>
</gene>
<dbReference type="CDD" id="cd00082">
    <property type="entry name" value="HisKA"/>
    <property type="match status" value="1"/>
</dbReference>
<dbReference type="Gene3D" id="3.40.50.2300">
    <property type="match status" value="1"/>
</dbReference>
<dbReference type="InterPro" id="IPR001789">
    <property type="entry name" value="Sig_transdc_resp-reg_receiver"/>
</dbReference>
<organism evidence="8 9">
    <name type="scientific">Stigmatella ashevillensis</name>
    <dbReference type="NCBI Taxonomy" id="2995309"/>
    <lineage>
        <taxon>Bacteria</taxon>
        <taxon>Pseudomonadati</taxon>
        <taxon>Myxococcota</taxon>
        <taxon>Myxococcia</taxon>
        <taxon>Myxococcales</taxon>
        <taxon>Cystobacterineae</taxon>
        <taxon>Archangiaceae</taxon>
        <taxon>Stigmatella</taxon>
    </lineage>
</organism>
<evidence type="ECO:0000256" key="1">
    <source>
        <dbReference type="ARBA" id="ARBA00000085"/>
    </source>
</evidence>
<feature type="coiled-coil region" evidence="5">
    <location>
        <begin position="149"/>
        <end position="183"/>
    </location>
</feature>
<dbReference type="SMART" id="SM00388">
    <property type="entry name" value="HisKA"/>
    <property type="match status" value="1"/>
</dbReference>
<dbReference type="SUPFAM" id="SSF52172">
    <property type="entry name" value="CheY-like"/>
    <property type="match status" value="1"/>
</dbReference>
<dbReference type="PRINTS" id="PR00344">
    <property type="entry name" value="BCTRLSENSOR"/>
</dbReference>
<keyword evidence="9" id="KW-1185">Reference proteome</keyword>
<dbReference type="PROSITE" id="PS50109">
    <property type="entry name" value="HIS_KIN"/>
    <property type="match status" value="1"/>
</dbReference>
<dbReference type="Gene3D" id="1.10.287.130">
    <property type="match status" value="1"/>
</dbReference>
<comment type="catalytic activity">
    <reaction evidence="1">
        <text>ATP + protein L-histidine = ADP + protein N-phospho-L-histidine.</text>
        <dbReference type="EC" id="2.7.13.3"/>
    </reaction>
</comment>
<name>A0ABT5DE77_9BACT</name>
<evidence type="ECO:0000256" key="5">
    <source>
        <dbReference type="SAM" id="Coils"/>
    </source>
</evidence>
<keyword evidence="5" id="KW-0175">Coiled coil</keyword>
<dbReference type="EC" id="2.7.13.3" evidence="2"/>
<proteinExistence type="predicted"/>
<dbReference type="SMART" id="SM00448">
    <property type="entry name" value="REC"/>
    <property type="match status" value="1"/>
</dbReference>
<dbReference type="InterPro" id="IPR003594">
    <property type="entry name" value="HATPase_dom"/>
</dbReference>
<dbReference type="Pfam" id="PF02518">
    <property type="entry name" value="HATPase_c"/>
    <property type="match status" value="1"/>
</dbReference>
<keyword evidence="3 4" id="KW-0597">Phosphoprotein</keyword>
<dbReference type="Proteomes" id="UP001221838">
    <property type="component" value="Unassembled WGS sequence"/>
</dbReference>
<evidence type="ECO:0000256" key="4">
    <source>
        <dbReference type="PROSITE-ProRule" id="PRU00169"/>
    </source>
</evidence>
<dbReference type="PANTHER" id="PTHR43547:SF2">
    <property type="entry name" value="HYBRID SIGNAL TRANSDUCTION HISTIDINE KINASE C"/>
    <property type="match status" value="1"/>
</dbReference>
<dbReference type="Gene3D" id="3.30.565.10">
    <property type="entry name" value="Histidine kinase-like ATPase, C-terminal domain"/>
    <property type="match status" value="1"/>
</dbReference>
<feature type="domain" description="Response regulatory" evidence="7">
    <location>
        <begin position="6"/>
        <end position="122"/>
    </location>
</feature>
<evidence type="ECO:0000256" key="2">
    <source>
        <dbReference type="ARBA" id="ARBA00012438"/>
    </source>
</evidence>
<sequence length="416" mass="45706">MAPPPTLWLLDDSPTEADFIRAALSATCRIFSFTDGAVLLEVLGHQAPPDVVVLDWEMPGLSGIEVCEYLRSNPATAALPVLLLTSHQTAEDVMRGMEAGANDYVFKPFRPLELAARVHALVRRDTLRKRALADEHSRRVLAEDSLVVVQAAEERAWRAEAERTQLLEREQQARRQVEVLAAETRQHAEFERKLLGIVSHDLRNPLSAITLTAASLMRHTADERQQRGLQRILLSAERAVRLVRDLLDFTRARQGGGIAVQRKAADLHELVRAAVEEARAARPDRSIGVAQSGDGTGSWDPNRLEQVVANLIGNALQYSPPHTPVQVETQGEEDSVVLKVHNLGTPIPAERLPRIFEPMERGTDSVDRAGGSIGLGLYIVRHIVLAHAGTVSIQSTATEGTTFTVRLPRHPPASPD</sequence>
<dbReference type="Pfam" id="PF00512">
    <property type="entry name" value="HisKA"/>
    <property type="match status" value="1"/>
</dbReference>
<feature type="modified residue" description="4-aspartylphosphate" evidence="4">
    <location>
        <position position="55"/>
    </location>
</feature>
<dbReference type="SUPFAM" id="SSF47384">
    <property type="entry name" value="Homodimeric domain of signal transducing histidine kinase"/>
    <property type="match status" value="1"/>
</dbReference>
<dbReference type="PANTHER" id="PTHR43547">
    <property type="entry name" value="TWO-COMPONENT HISTIDINE KINASE"/>
    <property type="match status" value="1"/>
</dbReference>
<dbReference type="SUPFAM" id="SSF55874">
    <property type="entry name" value="ATPase domain of HSP90 chaperone/DNA topoisomerase II/histidine kinase"/>
    <property type="match status" value="1"/>
</dbReference>
<dbReference type="Pfam" id="PF00072">
    <property type="entry name" value="Response_reg"/>
    <property type="match status" value="1"/>
</dbReference>
<evidence type="ECO:0000256" key="3">
    <source>
        <dbReference type="ARBA" id="ARBA00022553"/>
    </source>
</evidence>
<dbReference type="CDD" id="cd00075">
    <property type="entry name" value="HATPase"/>
    <property type="match status" value="1"/>
</dbReference>
<evidence type="ECO:0000313" key="8">
    <source>
        <dbReference type="EMBL" id="MDC0711889.1"/>
    </source>
</evidence>
<dbReference type="InterPro" id="IPR011006">
    <property type="entry name" value="CheY-like_superfamily"/>
</dbReference>
<comment type="caution">
    <text evidence="8">The sequence shown here is derived from an EMBL/GenBank/DDBJ whole genome shotgun (WGS) entry which is preliminary data.</text>
</comment>
<protein>
    <recommendedName>
        <fullName evidence="2">histidine kinase</fullName>
        <ecNumber evidence="2">2.7.13.3</ecNumber>
    </recommendedName>
</protein>
<dbReference type="InterPro" id="IPR003661">
    <property type="entry name" value="HisK_dim/P_dom"/>
</dbReference>
<evidence type="ECO:0000313" key="9">
    <source>
        <dbReference type="Proteomes" id="UP001221838"/>
    </source>
</evidence>
<evidence type="ECO:0000259" key="7">
    <source>
        <dbReference type="PROSITE" id="PS50110"/>
    </source>
</evidence>
<dbReference type="InterPro" id="IPR004358">
    <property type="entry name" value="Sig_transdc_His_kin-like_C"/>
</dbReference>
<dbReference type="InterPro" id="IPR005467">
    <property type="entry name" value="His_kinase_dom"/>
</dbReference>
<accession>A0ABT5DE77</accession>
<dbReference type="InterPro" id="IPR036890">
    <property type="entry name" value="HATPase_C_sf"/>
</dbReference>
<dbReference type="RefSeq" id="WP_272141898.1">
    <property type="nucleotide sequence ID" value="NZ_JAQNDM010000002.1"/>
</dbReference>
<evidence type="ECO:0000259" key="6">
    <source>
        <dbReference type="PROSITE" id="PS50109"/>
    </source>
</evidence>
<dbReference type="PROSITE" id="PS50110">
    <property type="entry name" value="RESPONSE_REGULATORY"/>
    <property type="match status" value="1"/>
</dbReference>
<dbReference type="InterPro" id="IPR036097">
    <property type="entry name" value="HisK_dim/P_sf"/>
</dbReference>
<feature type="domain" description="Histidine kinase" evidence="6">
    <location>
        <begin position="197"/>
        <end position="411"/>
    </location>
</feature>
<dbReference type="SMART" id="SM00387">
    <property type="entry name" value="HATPase_c"/>
    <property type="match status" value="1"/>
</dbReference>
<dbReference type="EMBL" id="JAQNDM010000002">
    <property type="protein sequence ID" value="MDC0711889.1"/>
    <property type="molecule type" value="Genomic_DNA"/>
</dbReference>